<evidence type="ECO:0000313" key="4">
    <source>
        <dbReference type="Proteomes" id="UP000830198"/>
    </source>
</evidence>
<comment type="similarity">
    <text evidence="1">Belongs to the short-chain dehydrogenases/reductases (SDR) family.</text>
</comment>
<sequence length="122" mass="13591">MTEEKFHRHFNTNVLGPFLTPQQAINYFSKEGGNIINISSGESEHPEAETSLYSATKAAIDVLTQAWSKELAGRGSRVNTVAPGVMVNEGDGETFISEDEMETHYRHDTVGRLGRARRILLR</sequence>
<keyword evidence="4" id="KW-1185">Reference proteome</keyword>
<dbReference type="PANTHER" id="PTHR43639:SF1">
    <property type="entry name" value="SHORT-CHAIN DEHYDROGENASE_REDUCTASE FAMILY PROTEIN"/>
    <property type="match status" value="1"/>
</dbReference>
<gene>
    <name evidence="3" type="ORF">MYF79_25745</name>
</gene>
<reference evidence="3 4" key="1">
    <citation type="submission" date="2022-04" db="EMBL/GenBank/DDBJ databases">
        <title>The arsenic-methylating capacity of Chitinophaga filiformis YT5 during chitin decomposition.</title>
        <authorList>
            <person name="Chen G."/>
            <person name="Liang Y."/>
        </authorList>
    </citation>
    <scope>NUCLEOTIDE SEQUENCE [LARGE SCALE GENOMIC DNA]</scope>
    <source>
        <strain evidence="3 4">YT5</strain>
    </source>
</reference>
<accession>A0ABY4HZK1</accession>
<dbReference type="Gene3D" id="3.40.50.720">
    <property type="entry name" value="NAD(P)-binding Rossmann-like Domain"/>
    <property type="match status" value="1"/>
</dbReference>
<dbReference type="Pfam" id="PF00106">
    <property type="entry name" value="adh_short"/>
    <property type="match status" value="1"/>
</dbReference>
<dbReference type="InterPro" id="IPR002347">
    <property type="entry name" value="SDR_fam"/>
</dbReference>
<evidence type="ECO:0000313" key="3">
    <source>
        <dbReference type="EMBL" id="UPK68363.1"/>
    </source>
</evidence>
<evidence type="ECO:0000256" key="1">
    <source>
        <dbReference type="ARBA" id="ARBA00006484"/>
    </source>
</evidence>
<dbReference type="InterPro" id="IPR036291">
    <property type="entry name" value="NAD(P)-bd_dom_sf"/>
</dbReference>
<name>A0ABY4HZK1_CHIFI</name>
<dbReference type="EMBL" id="CP095855">
    <property type="protein sequence ID" value="UPK68363.1"/>
    <property type="molecule type" value="Genomic_DNA"/>
</dbReference>
<dbReference type="PANTHER" id="PTHR43639">
    <property type="entry name" value="OXIDOREDUCTASE, SHORT-CHAIN DEHYDROGENASE/REDUCTASE FAMILY (AFU_ORTHOLOGUE AFUA_5G02870)"/>
    <property type="match status" value="1"/>
</dbReference>
<dbReference type="RefSeq" id="WP_247810757.1">
    <property type="nucleotide sequence ID" value="NZ_CP095855.1"/>
</dbReference>
<protein>
    <submittedName>
        <fullName evidence="3">SDR family oxidoreductase</fullName>
    </submittedName>
</protein>
<keyword evidence="2" id="KW-0560">Oxidoreductase</keyword>
<organism evidence="3 4">
    <name type="scientific">Chitinophaga filiformis</name>
    <name type="common">Myxococcus filiformis</name>
    <name type="synonym">Flexibacter filiformis</name>
    <dbReference type="NCBI Taxonomy" id="104663"/>
    <lineage>
        <taxon>Bacteria</taxon>
        <taxon>Pseudomonadati</taxon>
        <taxon>Bacteroidota</taxon>
        <taxon>Chitinophagia</taxon>
        <taxon>Chitinophagales</taxon>
        <taxon>Chitinophagaceae</taxon>
        <taxon>Chitinophaga</taxon>
    </lineage>
</organism>
<dbReference type="PRINTS" id="PR00080">
    <property type="entry name" value="SDRFAMILY"/>
</dbReference>
<evidence type="ECO:0000256" key="2">
    <source>
        <dbReference type="ARBA" id="ARBA00023002"/>
    </source>
</evidence>
<dbReference type="InterPro" id="IPR020904">
    <property type="entry name" value="Sc_DH/Rdtase_CS"/>
</dbReference>
<proteinExistence type="inferred from homology"/>
<dbReference type="PRINTS" id="PR00081">
    <property type="entry name" value="GDHRDH"/>
</dbReference>
<dbReference type="PROSITE" id="PS00061">
    <property type="entry name" value="ADH_SHORT"/>
    <property type="match status" value="1"/>
</dbReference>
<dbReference type="CDD" id="cd05233">
    <property type="entry name" value="SDR_c"/>
    <property type="match status" value="1"/>
</dbReference>
<dbReference type="Proteomes" id="UP000830198">
    <property type="component" value="Chromosome"/>
</dbReference>
<dbReference type="SUPFAM" id="SSF51735">
    <property type="entry name" value="NAD(P)-binding Rossmann-fold domains"/>
    <property type="match status" value="1"/>
</dbReference>